<dbReference type="InterPro" id="IPR036412">
    <property type="entry name" value="HAD-like_sf"/>
</dbReference>
<dbReference type="Gene3D" id="1.10.150.240">
    <property type="entry name" value="Putative phosphatase, domain 2"/>
    <property type="match status" value="1"/>
</dbReference>
<dbReference type="Pfam" id="PF00702">
    <property type="entry name" value="Hydrolase"/>
    <property type="match status" value="1"/>
</dbReference>
<evidence type="ECO:0000313" key="1">
    <source>
        <dbReference type="EMBL" id="MBM6736661.1"/>
    </source>
</evidence>
<dbReference type="InterPro" id="IPR023198">
    <property type="entry name" value="PGP-like_dom2"/>
</dbReference>
<dbReference type="SFLD" id="SFLDG01129">
    <property type="entry name" value="C1.5:_HAD__Beta-PGM__Phosphata"/>
    <property type="match status" value="1"/>
</dbReference>
<comment type="caution">
    <text evidence="1">The sequence shown here is derived from an EMBL/GenBank/DDBJ whole genome shotgun (WGS) entry which is preliminary data.</text>
</comment>
<dbReference type="Proteomes" id="UP000716906">
    <property type="component" value="Unassembled WGS sequence"/>
</dbReference>
<dbReference type="InterPro" id="IPR023214">
    <property type="entry name" value="HAD_sf"/>
</dbReference>
<dbReference type="SFLD" id="SFLDS00003">
    <property type="entry name" value="Haloacid_Dehalogenase"/>
    <property type="match status" value="1"/>
</dbReference>
<sequence length="198" mass="23269">MEEDTEAVIFDLGNVLLGYDWRPYLASLGYDERTSEILADAVFRSEDWERGDRGGITSREWEQLFIENAPAYEEQIRQVYSGIEHTIFPLPYTERLVRFLKKEGLKLYYLSNYSEHLYQKTKQCMGFLEEFDGGLFSYEVLCIKPEERIYRLLLEKYGIDPKRAVFFDDRQVNTEAASRLGIKGVVFQPDMAYHILDV</sequence>
<keyword evidence="2" id="KW-1185">Reference proteome</keyword>
<dbReference type="Gene3D" id="3.40.50.1000">
    <property type="entry name" value="HAD superfamily/HAD-like"/>
    <property type="match status" value="1"/>
</dbReference>
<reference evidence="1 2" key="1">
    <citation type="journal article" date="2021" name="Sci. Rep.">
        <title>The distribution of antibiotic resistance genes in chicken gut microbiota commensals.</title>
        <authorList>
            <person name="Juricova H."/>
            <person name="Matiasovicova J."/>
            <person name="Kubasova T."/>
            <person name="Cejkova D."/>
            <person name="Rychlik I."/>
        </authorList>
    </citation>
    <scope>NUCLEOTIDE SEQUENCE [LARGE SCALE GENOMIC DNA]</scope>
    <source>
        <strain evidence="1 2">An773</strain>
    </source>
</reference>
<name>A0ABS2E4V6_9FIRM</name>
<dbReference type="EMBL" id="JACLYY010000001">
    <property type="protein sequence ID" value="MBM6736661.1"/>
    <property type="molecule type" value="Genomic_DNA"/>
</dbReference>
<gene>
    <name evidence="1" type="ORF">H7U36_00860</name>
</gene>
<dbReference type="PANTHER" id="PTHR43611">
    <property type="entry name" value="ALPHA-D-GLUCOSE 1-PHOSPHATE PHOSPHATASE"/>
    <property type="match status" value="1"/>
</dbReference>
<dbReference type="SUPFAM" id="SSF56784">
    <property type="entry name" value="HAD-like"/>
    <property type="match status" value="1"/>
</dbReference>
<organism evidence="1 2">
    <name type="scientific">Faecalicatena fissicatena</name>
    <dbReference type="NCBI Taxonomy" id="290055"/>
    <lineage>
        <taxon>Bacteria</taxon>
        <taxon>Bacillati</taxon>
        <taxon>Bacillota</taxon>
        <taxon>Clostridia</taxon>
        <taxon>Lachnospirales</taxon>
        <taxon>Lachnospiraceae</taxon>
        <taxon>Faecalicatena</taxon>
    </lineage>
</organism>
<dbReference type="CDD" id="cd02603">
    <property type="entry name" value="HAD_sEH-N_like"/>
    <property type="match status" value="1"/>
</dbReference>
<protein>
    <submittedName>
        <fullName evidence="1">HAD family phosphatase</fullName>
    </submittedName>
</protein>
<dbReference type="PANTHER" id="PTHR43611:SF3">
    <property type="entry name" value="FLAVIN MONONUCLEOTIDE HYDROLASE 1, CHLOROPLATIC"/>
    <property type="match status" value="1"/>
</dbReference>
<accession>A0ABS2E4V6</accession>
<dbReference type="PRINTS" id="PR00413">
    <property type="entry name" value="HADHALOGNASE"/>
</dbReference>
<evidence type="ECO:0000313" key="2">
    <source>
        <dbReference type="Proteomes" id="UP000716906"/>
    </source>
</evidence>
<dbReference type="NCBIfam" id="TIGR01509">
    <property type="entry name" value="HAD-SF-IA-v3"/>
    <property type="match status" value="1"/>
</dbReference>
<dbReference type="InterPro" id="IPR006439">
    <property type="entry name" value="HAD-SF_hydro_IA"/>
</dbReference>
<proteinExistence type="predicted"/>